<keyword evidence="5" id="KW-1185">Reference proteome</keyword>
<feature type="domain" description="EF-hand" evidence="3">
    <location>
        <begin position="81"/>
        <end position="113"/>
    </location>
</feature>
<gene>
    <name evidence="4" type="primary">CAM2</name>
    <name evidence="4" type="ORF">H0H81_000451</name>
</gene>
<keyword evidence="1" id="KW-0677">Repeat</keyword>
<name>A0A9P7K3F7_9AGAR</name>
<dbReference type="GO" id="GO:0005509">
    <property type="term" value="F:calcium ion binding"/>
    <property type="evidence" value="ECO:0007669"/>
    <property type="project" value="InterPro"/>
</dbReference>
<dbReference type="CDD" id="cd00051">
    <property type="entry name" value="EFh"/>
    <property type="match status" value="2"/>
</dbReference>
<dbReference type="Pfam" id="PF13833">
    <property type="entry name" value="EF-hand_8"/>
    <property type="match status" value="1"/>
</dbReference>
<dbReference type="PANTHER" id="PTHR23048:SF0">
    <property type="entry name" value="CALMODULIN LIKE 3"/>
    <property type="match status" value="1"/>
</dbReference>
<reference evidence="4" key="1">
    <citation type="submission" date="2021-02" db="EMBL/GenBank/DDBJ databases">
        <authorList>
            <person name="Nieuwenhuis M."/>
            <person name="Van De Peppel L.J.J."/>
        </authorList>
    </citation>
    <scope>NUCLEOTIDE SEQUENCE</scope>
    <source>
        <strain evidence="4">D49</strain>
    </source>
</reference>
<protein>
    <submittedName>
        <fullName evidence="4">Myosin I light chain Cam2</fullName>
    </submittedName>
</protein>
<dbReference type="InterPro" id="IPR050230">
    <property type="entry name" value="CALM/Myosin/TropC-like"/>
</dbReference>
<dbReference type="PROSITE" id="PS00018">
    <property type="entry name" value="EF_HAND_1"/>
    <property type="match status" value="3"/>
</dbReference>
<dbReference type="GO" id="GO:0016460">
    <property type="term" value="C:myosin II complex"/>
    <property type="evidence" value="ECO:0007669"/>
    <property type="project" value="TreeGrafter"/>
</dbReference>
<sequence length="113" mass="12808">MRKLGQDPTDEELRDMVREVDTDQNGTIDFDEFLNMMAKTIQGVDDDEEMELAFRVFDKDGNGTISTDELRIVMQSLNVHLTEGELRAMMQEADANGDGEISLPEFKKMMLSG</sequence>
<dbReference type="InterPro" id="IPR018247">
    <property type="entry name" value="EF_Hand_1_Ca_BS"/>
</dbReference>
<dbReference type="SMART" id="SM00054">
    <property type="entry name" value="EFh"/>
    <property type="match status" value="3"/>
</dbReference>
<dbReference type="OrthoDB" id="26525at2759"/>
<evidence type="ECO:0000313" key="5">
    <source>
        <dbReference type="Proteomes" id="UP000717328"/>
    </source>
</evidence>
<keyword evidence="2" id="KW-0106">Calcium</keyword>
<dbReference type="Proteomes" id="UP000717328">
    <property type="component" value="Unassembled WGS sequence"/>
</dbReference>
<reference evidence="4" key="2">
    <citation type="submission" date="2021-10" db="EMBL/GenBank/DDBJ databases">
        <title>Phylogenomics reveals ancestral predisposition of the termite-cultivated fungus Termitomyces towards a domesticated lifestyle.</title>
        <authorList>
            <person name="Auxier B."/>
            <person name="Grum-Grzhimaylo A."/>
            <person name="Cardenas M.E."/>
            <person name="Lodge J.D."/>
            <person name="Laessoe T."/>
            <person name="Pedersen O."/>
            <person name="Smith M.E."/>
            <person name="Kuyper T.W."/>
            <person name="Franco-Molano E.A."/>
            <person name="Baroni T.J."/>
            <person name="Aanen D.K."/>
        </authorList>
    </citation>
    <scope>NUCLEOTIDE SEQUENCE</scope>
    <source>
        <strain evidence="4">D49</strain>
    </source>
</reference>
<dbReference type="FunFam" id="1.10.238.10:FF:000001">
    <property type="entry name" value="Calmodulin 1"/>
    <property type="match status" value="1"/>
</dbReference>
<comment type="caution">
    <text evidence="4">The sequence shown here is derived from an EMBL/GenBank/DDBJ whole genome shotgun (WGS) entry which is preliminary data.</text>
</comment>
<evidence type="ECO:0000256" key="2">
    <source>
        <dbReference type="ARBA" id="ARBA00022837"/>
    </source>
</evidence>
<dbReference type="Pfam" id="PF13499">
    <property type="entry name" value="EF-hand_7"/>
    <property type="match status" value="1"/>
</dbReference>
<dbReference type="InterPro" id="IPR002048">
    <property type="entry name" value="EF_hand_dom"/>
</dbReference>
<dbReference type="PROSITE" id="PS50222">
    <property type="entry name" value="EF_HAND_2"/>
    <property type="match status" value="3"/>
</dbReference>
<dbReference type="AlphaFoldDB" id="A0A9P7K3F7"/>
<dbReference type="SUPFAM" id="SSF47473">
    <property type="entry name" value="EF-hand"/>
    <property type="match status" value="1"/>
</dbReference>
<evidence type="ECO:0000313" key="4">
    <source>
        <dbReference type="EMBL" id="KAG5634875.1"/>
    </source>
</evidence>
<dbReference type="PANTHER" id="PTHR23048">
    <property type="entry name" value="MYOSIN LIGHT CHAIN 1, 3"/>
    <property type="match status" value="1"/>
</dbReference>
<accession>A0A9P7K3F7</accession>
<proteinExistence type="predicted"/>
<evidence type="ECO:0000256" key="1">
    <source>
        <dbReference type="ARBA" id="ARBA00022737"/>
    </source>
</evidence>
<dbReference type="Gene3D" id="1.10.238.10">
    <property type="entry name" value="EF-hand"/>
    <property type="match status" value="3"/>
</dbReference>
<evidence type="ECO:0000259" key="3">
    <source>
        <dbReference type="PROSITE" id="PS50222"/>
    </source>
</evidence>
<feature type="domain" description="EF-hand" evidence="3">
    <location>
        <begin position="8"/>
        <end position="43"/>
    </location>
</feature>
<dbReference type="EMBL" id="JABCKI010006244">
    <property type="protein sequence ID" value="KAG5634875.1"/>
    <property type="molecule type" value="Genomic_DNA"/>
</dbReference>
<organism evidence="4 5">
    <name type="scientific">Sphagnurus paluster</name>
    <dbReference type="NCBI Taxonomy" id="117069"/>
    <lineage>
        <taxon>Eukaryota</taxon>
        <taxon>Fungi</taxon>
        <taxon>Dikarya</taxon>
        <taxon>Basidiomycota</taxon>
        <taxon>Agaricomycotina</taxon>
        <taxon>Agaricomycetes</taxon>
        <taxon>Agaricomycetidae</taxon>
        <taxon>Agaricales</taxon>
        <taxon>Tricholomatineae</taxon>
        <taxon>Lyophyllaceae</taxon>
        <taxon>Sphagnurus</taxon>
    </lineage>
</organism>
<dbReference type="InterPro" id="IPR011992">
    <property type="entry name" value="EF-hand-dom_pair"/>
</dbReference>
<feature type="domain" description="EF-hand" evidence="3">
    <location>
        <begin position="45"/>
        <end position="80"/>
    </location>
</feature>